<reference evidence="3" key="1">
    <citation type="submission" date="2021-02" db="EMBL/GenBank/DDBJ databases">
        <title>PHA producing bacteria isolated from coastal sediment in Guangdong, Shenzhen.</title>
        <authorList>
            <person name="Zheng W."/>
            <person name="Yu S."/>
            <person name="Huang Y."/>
        </authorList>
    </citation>
    <scope>NUCLEOTIDE SEQUENCE</scope>
    <source>
        <strain evidence="3">TN14-10</strain>
    </source>
</reference>
<feature type="chain" id="PRO_5037690023" evidence="2">
    <location>
        <begin position="25"/>
        <end position="213"/>
    </location>
</feature>
<protein>
    <submittedName>
        <fullName evidence="3">DUF2959 domain-containing protein</fullName>
    </submittedName>
</protein>
<accession>A0A939IN96</accession>
<dbReference type="EMBL" id="JAFKCZ010000010">
    <property type="protein sequence ID" value="MBN7797822.1"/>
    <property type="molecule type" value="Genomic_DNA"/>
</dbReference>
<dbReference type="PROSITE" id="PS51257">
    <property type="entry name" value="PROKAR_LIPOPROTEIN"/>
    <property type="match status" value="1"/>
</dbReference>
<keyword evidence="4" id="KW-1185">Reference proteome</keyword>
<organism evidence="3 4">
    <name type="scientific">Parahaliea mediterranea</name>
    <dbReference type="NCBI Taxonomy" id="651086"/>
    <lineage>
        <taxon>Bacteria</taxon>
        <taxon>Pseudomonadati</taxon>
        <taxon>Pseudomonadota</taxon>
        <taxon>Gammaproteobacteria</taxon>
        <taxon>Cellvibrionales</taxon>
        <taxon>Halieaceae</taxon>
        <taxon>Parahaliea</taxon>
    </lineage>
</organism>
<dbReference type="AlphaFoldDB" id="A0A939IN96"/>
<comment type="caution">
    <text evidence="3">The sequence shown here is derived from an EMBL/GenBank/DDBJ whole genome shotgun (WGS) entry which is preliminary data.</text>
</comment>
<dbReference type="RefSeq" id="WP_206561268.1">
    <property type="nucleotide sequence ID" value="NZ_JAFKCZ010000010.1"/>
</dbReference>
<dbReference type="InterPro" id="IPR021342">
    <property type="entry name" value="DUF2959"/>
</dbReference>
<dbReference type="Proteomes" id="UP000664303">
    <property type="component" value="Unassembled WGS sequence"/>
</dbReference>
<evidence type="ECO:0000313" key="4">
    <source>
        <dbReference type="Proteomes" id="UP000664303"/>
    </source>
</evidence>
<evidence type="ECO:0000256" key="2">
    <source>
        <dbReference type="SAM" id="SignalP"/>
    </source>
</evidence>
<sequence length="213" mass="23795">MRSIFTALAFAVLLAGCESAYYSAAEQVGIHKRDILVDRVEASRDAQADAEEQFESALAHFQAVVGFDGGDLQDVYEDLNDEYEDSADAAQEVRDRIDAVDTVAEALFEEWEAEIAEYSNANFKAQSQRQLRETRQRYGDMYAAMRKAEARMDPVLVALRDNVLFLKHNLNAQAVASLKTEFAGIARDIDLLIAEMRKSIAASNAFIDSMQRP</sequence>
<dbReference type="Pfam" id="PF11172">
    <property type="entry name" value="DUF2959"/>
    <property type="match status" value="1"/>
</dbReference>
<feature type="signal peptide" evidence="2">
    <location>
        <begin position="1"/>
        <end position="24"/>
    </location>
</feature>
<gene>
    <name evidence="3" type="ORF">JYP50_14525</name>
</gene>
<keyword evidence="1" id="KW-0175">Coiled coil</keyword>
<keyword evidence="2" id="KW-0732">Signal</keyword>
<feature type="coiled-coil region" evidence="1">
    <location>
        <begin position="76"/>
        <end position="128"/>
    </location>
</feature>
<evidence type="ECO:0000313" key="3">
    <source>
        <dbReference type="EMBL" id="MBN7797822.1"/>
    </source>
</evidence>
<name>A0A939IN96_9GAMM</name>
<evidence type="ECO:0000256" key="1">
    <source>
        <dbReference type="SAM" id="Coils"/>
    </source>
</evidence>
<proteinExistence type="predicted"/>